<proteinExistence type="predicted"/>
<dbReference type="GO" id="GO:0005829">
    <property type="term" value="C:cytosol"/>
    <property type="evidence" value="ECO:0007669"/>
    <property type="project" value="TreeGrafter"/>
</dbReference>
<dbReference type="GO" id="GO:0018710">
    <property type="term" value="F:acetone carboxylase activity"/>
    <property type="evidence" value="ECO:0007669"/>
    <property type="project" value="UniProtKB-EC"/>
</dbReference>
<evidence type="ECO:0000259" key="3">
    <source>
        <dbReference type="Pfam" id="PF05378"/>
    </source>
</evidence>
<reference evidence="5 6" key="1">
    <citation type="submission" date="2016-03" db="EMBL/GenBank/DDBJ databases">
        <authorList>
            <consortium name="Pathogen Informatics"/>
        </authorList>
    </citation>
    <scope>NUCLEOTIDE SEQUENCE [LARGE SCALE GENOMIC DNA]</scope>
    <source>
        <strain evidence="5 6">NCTC13364</strain>
    </source>
</reference>
<dbReference type="PANTHER" id="PTHR11365">
    <property type="entry name" value="5-OXOPROLINASE RELATED"/>
    <property type="match status" value="1"/>
</dbReference>
<dbReference type="Pfam" id="PF01968">
    <property type="entry name" value="Hydantoinase_A"/>
    <property type="match status" value="1"/>
</dbReference>
<dbReference type="SUPFAM" id="SSF53067">
    <property type="entry name" value="Actin-like ATPase domain"/>
    <property type="match status" value="1"/>
</dbReference>
<evidence type="ECO:0000259" key="2">
    <source>
        <dbReference type="Pfam" id="PF01968"/>
    </source>
</evidence>
<dbReference type="PANTHER" id="PTHR11365:SF23">
    <property type="entry name" value="HYPOTHETICAL 5-OXOPROLINASE (EUROFUNG)-RELATED"/>
    <property type="match status" value="1"/>
</dbReference>
<accession>A0A157RCJ8</accession>
<evidence type="ECO:0000313" key="5">
    <source>
        <dbReference type="EMBL" id="SAI55755.1"/>
    </source>
</evidence>
<evidence type="ECO:0000256" key="1">
    <source>
        <dbReference type="SAM" id="Coils"/>
    </source>
</evidence>
<dbReference type="Proteomes" id="UP000077037">
    <property type="component" value="Unassembled WGS sequence"/>
</dbReference>
<dbReference type="EC" id="6.4.1.6" evidence="5"/>
<dbReference type="InterPro" id="IPR043129">
    <property type="entry name" value="ATPase_NBD"/>
</dbReference>
<feature type="coiled-coil region" evidence="1">
    <location>
        <begin position="496"/>
        <end position="523"/>
    </location>
</feature>
<feature type="domain" description="Hydantoinase A/oxoprolinase" evidence="2">
    <location>
        <begin position="203"/>
        <end position="488"/>
    </location>
</feature>
<dbReference type="OrthoDB" id="9768323at2"/>
<dbReference type="InterPro" id="IPR002821">
    <property type="entry name" value="Hydantoinase_A"/>
</dbReference>
<keyword evidence="1" id="KW-0175">Coiled coil</keyword>
<dbReference type="InterPro" id="IPR049517">
    <property type="entry name" value="ACX-like_C"/>
</dbReference>
<dbReference type="EMBL" id="FKBS01000029">
    <property type="protein sequence ID" value="SAI55755.1"/>
    <property type="molecule type" value="Genomic_DNA"/>
</dbReference>
<evidence type="ECO:0000313" key="6">
    <source>
        <dbReference type="Proteomes" id="UP000077037"/>
    </source>
</evidence>
<name>A0A157RCJ8_9BORD</name>
<organism evidence="5 6">
    <name type="scientific">Bordetella ansorpii</name>
    <dbReference type="NCBI Taxonomy" id="288768"/>
    <lineage>
        <taxon>Bacteria</taxon>
        <taxon>Pseudomonadati</taxon>
        <taxon>Pseudomonadota</taxon>
        <taxon>Betaproteobacteria</taxon>
        <taxon>Burkholderiales</taxon>
        <taxon>Alcaligenaceae</taxon>
        <taxon>Bordetella</taxon>
    </lineage>
</organism>
<dbReference type="RefSeq" id="WP_066419866.1">
    <property type="nucleotide sequence ID" value="NZ_FKBS01000029.1"/>
</dbReference>
<dbReference type="AlphaFoldDB" id="A0A157RCJ8"/>
<dbReference type="Pfam" id="PF05378">
    <property type="entry name" value="Hydant_A_N"/>
    <property type="match status" value="1"/>
</dbReference>
<protein>
    <submittedName>
        <fullName evidence="5">Hydantoin utilization protein A</fullName>
        <ecNumber evidence="5">6.4.1.6</ecNumber>
    </submittedName>
</protein>
<dbReference type="InterPro" id="IPR045079">
    <property type="entry name" value="Oxoprolinase-like"/>
</dbReference>
<dbReference type="InterPro" id="IPR008040">
    <property type="entry name" value="Hydant_A_N"/>
</dbReference>
<gene>
    <name evidence="5" type="primary">hyuA_4</name>
    <name evidence="5" type="ORF">SAMEA1982600_04670</name>
</gene>
<feature type="domain" description="Hydantoinase/oxoprolinase N-terminal" evidence="3">
    <location>
        <begin position="4"/>
        <end position="182"/>
    </location>
</feature>
<keyword evidence="5" id="KW-0436">Ligase</keyword>
<dbReference type="Pfam" id="PF19278">
    <property type="entry name" value="Hydant_A_C"/>
    <property type="match status" value="1"/>
</dbReference>
<dbReference type="GO" id="GO:0017168">
    <property type="term" value="F:5-oxoprolinase (ATP-hydrolyzing) activity"/>
    <property type="evidence" value="ECO:0007669"/>
    <property type="project" value="TreeGrafter"/>
</dbReference>
<feature type="domain" description="Acetophenone carboxylase-like C-terminal" evidence="4">
    <location>
        <begin position="501"/>
        <end position="672"/>
    </location>
</feature>
<sequence length="686" mass="73756">MSLRIGVDIGGSYTDFAVLDEETRDIRTLKVFSRPDQPGSEVIAGMQGLIDRYGIDPADVGYFTHGTTVGVNAVVQRRGLKLALITTARFEDVLEIARLKIPDPYHLYSSRPEPLVPRDRVFGIVERVLPDGRVDTPVDEASVRQALEQIMAMQCEGIVVSLLHSYRNPDNEIAVRDIIRRVHPGMFVSCSHEVWPIIREYERTTTALIGGYVQPKVADYLTSLQKALLETGVTSELKVTKSNGGVMSAENGKTNCVQMILSGTASGVIGAAYVANQCGIGNCMSLDIGGTTADVALIVDGQPQYASGEYIGDFQIHIPSVSVTSIGDGGGSIAWVDDYGVLKVGPHSAGSTPGPACFGRGGTAATITDAFAVMGVLGQAELGYNSVKVDVEASRRVVGELARKLGESVEHTAESIVRVSVSGMYAGVNRLISRFGIDPRVFTLMPFGGAGPMLGCYLARALNMPGVMVPTTPGVLSALGGLIADTKNDFVKTTYYDLSDETAGRLKHDLDELERQARAWMADQGAAHADPRLLASADMRYQGQSFEIDTALPLDAIVRGDAQALRDAFHREHARLYGHSDPQSPVQIVALRLVIVSETPKPALRQIARATEPLQARATARVWMDDAWLEVPLYLRGDLRAGHTFEGPAIVAQDDTTTCVLPGFSASVDTYGNLFLNQDVAHAAKD</sequence>
<evidence type="ECO:0000259" key="4">
    <source>
        <dbReference type="Pfam" id="PF19278"/>
    </source>
</evidence>
<dbReference type="GO" id="GO:0006749">
    <property type="term" value="P:glutathione metabolic process"/>
    <property type="evidence" value="ECO:0007669"/>
    <property type="project" value="TreeGrafter"/>
</dbReference>